<dbReference type="SUPFAM" id="SSF56784">
    <property type="entry name" value="HAD-like"/>
    <property type="match status" value="1"/>
</dbReference>
<reference evidence="2" key="1">
    <citation type="submission" date="2016-10" db="EMBL/GenBank/DDBJ databases">
        <authorList>
            <person name="Varghese N."/>
            <person name="Submissions S."/>
        </authorList>
    </citation>
    <scope>NUCLEOTIDE SEQUENCE [LARGE SCALE GENOMIC DNA]</scope>
    <source>
        <strain evidence="2">DSM 17038</strain>
    </source>
</reference>
<dbReference type="NCBIfam" id="TIGR01668">
    <property type="entry name" value="YqeG_hyp_ppase"/>
    <property type="match status" value="1"/>
</dbReference>
<dbReference type="STRING" id="341036.SAMN05660649_04894"/>
<dbReference type="PANTHER" id="PTHR19288:SF25">
    <property type="entry name" value="PHOSPHATIDYLGLYCEROPHOSPHATASE GEP4, MITOCHONDRIAL"/>
    <property type="match status" value="1"/>
</dbReference>
<dbReference type="Gene3D" id="3.40.50.1000">
    <property type="entry name" value="HAD superfamily/HAD-like"/>
    <property type="match status" value="1"/>
</dbReference>
<dbReference type="OrthoDB" id="9787572at2"/>
<dbReference type="RefSeq" id="WP_092475673.1">
    <property type="nucleotide sequence ID" value="NZ_FOOX01000027.1"/>
</dbReference>
<dbReference type="Proteomes" id="UP000199337">
    <property type="component" value="Unassembled WGS sequence"/>
</dbReference>
<proteinExistence type="predicted"/>
<dbReference type="InterPro" id="IPR010021">
    <property type="entry name" value="PGPP1/Gep4"/>
</dbReference>
<dbReference type="InterPro" id="IPR023214">
    <property type="entry name" value="HAD_sf"/>
</dbReference>
<keyword evidence="2" id="KW-1185">Reference proteome</keyword>
<dbReference type="GO" id="GO:0005737">
    <property type="term" value="C:cytoplasm"/>
    <property type="evidence" value="ECO:0007669"/>
    <property type="project" value="TreeGrafter"/>
</dbReference>
<dbReference type="AlphaFoldDB" id="A0A1I2ZE42"/>
<name>A0A1I2ZE42_9FIRM</name>
<gene>
    <name evidence="1" type="ORF">SAMN05660649_04894</name>
</gene>
<evidence type="ECO:0000313" key="1">
    <source>
        <dbReference type="EMBL" id="SFH36107.1"/>
    </source>
</evidence>
<protein>
    <recommendedName>
        <fullName evidence="3">YqeG family HAD IIIA-type phosphatase</fullName>
    </recommendedName>
</protein>
<dbReference type="NCBIfam" id="TIGR01662">
    <property type="entry name" value="HAD-SF-IIIA"/>
    <property type="match status" value="1"/>
</dbReference>
<evidence type="ECO:0000313" key="2">
    <source>
        <dbReference type="Proteomes" id="UP000199337"/>
    </source>
</evidence>
<evidence type="ECO:0008006" key="3">
    <source>
        <dbReference type="Google" id="ProtNLM"/>
    </source>
</evidence>
<dbReference type="EMBL" id="FOOX01000027">
    <property type="protein sequence ID" value="SFH36107.1"/>
    <property type="molecule type" value="Genomic_DNA"/>
</dbReference>
<dbReference type="InterPro" id="IPR036412">
    <property type="entry name" value="HAD-like_sf"/>
</dbReference>
<dbReference type="GO" id="GO:0008962">
    <property type="term" value="F:phosphatidylglycerophosphatase activity"/>
    <property type="evidence" value="ECO:0007669"/>
    <property type="project" value="InterPro"/>
</dbReference>
<dbReference type="PANTHER" id="PTHR19288">
    <property type="entry name" value="4-NITROPHENYLPHOSPHATASE-RELATED"/>
    <property type="match status" value="1"/>
</dbReference>
<dbReference type="Pfam" id="PF00702">
    <property type="entry name" value="Hydrolase"/>
    <property type="match status" value="1"/>
</dbReference>
<accession>A0A1I2ZE42</accession>
<dbReference type="CDD" id="cd16416">
    <property type="entry name" value="HAD_BsYqeG-like"/>
    <property type="match status" value="1"/>
</dbReference>
<sequence length="176" mass="20061">MLRILYPHMYVPSILEIDPMELKKRGIKALLMDLDNTIVPRDMEEFSQEVVVWLKSLNKQGIKICVVSNNGTTRVNKLVAPLDIPSVVRAVKPRRRAFRKGMDILGVTHAETAVVGDQIFTDILGGNRLGLFTILVVPMAGKEFWATSLINRRLEKLILKKISRRVSHKDKKYTVR</sequence>
<dbReference type="InterPro" id="IPR006549">
    <property type="entry name" value="HAD-SF_hydro_IIIA"/>
</dbReference>
<organism evidence="1 2">
    <name type="scientific">Desulfotruncus arcticus DSM 17038</name>
    <dbReference type="NCBI Taxonomy" id="1121424"/>
    <lineage>
        <taxon>Bacteria</taxon>
        <taxon>Bacillati</taxon>
        <taxon>Bacillota</taxon>
        <taxon>Clostridia</taxon>
        <taxon>Eubacteriales</taxon>
        <taxon>Desulfallaceae</taxon>
        <taxon>Desulfotruncus</taxon>
    </lineage>
</organism>